<dbReference type="PANTHER" id="PTHR43649">
    <property type="entry name" value="ARABINOSE-BINDING PROTEIN-RELATED"/>
    <property type="match status" value="1"/>
</dbReference>
<proteinExistence type="inferred from homology"/>
<name>E0RNW1_WINT6</name>
<evidence type="ECO:0000256" key="2">
    <source>
        <dbReference type="ARBA" id="ARBA00008520"/>
    </source>
</evidence>
<dbReference type="RefSeq" id="WP_013313075.1">
    <property type="nucleotide sequence ID" value="NC_014484.1"/>
</dbReference>
<dbReference type="eggNOG" id="COG1653">
    <property type="taxonomic scope" value="Bacteria"/>
</dbReference>
<dbReference type="Pfam" id="PF01547">
    <property type="entry name" value="SBP_bac_1"/>
    <property type="match status" value="1"/>
</dbReference>
<dbReference type="SUPFAM" id="SSF53850">
    <property type="entry name" value="Periplasmic binding protein-like II"/>
    <property type="match status" value="1"/>
</dbReference>
<organism evidence="4 5">
    <name type="scientific">Winmispira thermophila (strain ATCC 49972 / DSM 6192 / RI 19.B1)</name>
    <name type="common">Spirochaeta thermophila</name>
    <dbReference type="NCBI Taxonomy" id="665571"/>
    <lineage>
        <taxon>Bacteria</taxon>
        <taxon>Pseudomonadati</taxon>
        <taxon>Spirochaetota</taxon>
        <taxon>Spirochaetia</taxon>
        <taxon>Winmispirales</taxon>
        <taxon>Winmispiraceae</taxon>
        <taxon>Winmispira</taxon>
    </lineage>
</organism>
<gene>
    <name evidence="4" type="ordered locus">STHERM_c02610</name>
</gene>
<feature type="chain" id="PRO_5003139663" evidence="3">
    <location>
        <begin position="21"/>
        <end position="428"/>
    </location>
</feature>
<dbReference type="Gene3D" id="3.40.190.10">
    <property type="entry name" value="Periplasmic binding protein-like II"/>
    <property type="match status" value="2"/>
</dbReference>
<dbReference type="EMBL" id="CP001698">
    <property type="protein sequence ID" value="ADN01234.1"/>
    <property type="molecule type" value="Genomic_DNA"/>
</dbReference>
<dbReference type="Proteomes" id="UP000001296">
    <property type="component" value="Chromosome"/>
</dbReference>
<dbReference type="GO" id="GO:0042597">
    <property type="term" value="C:periplasmic space"/>
    <property type="evidence" value="ECO:0007669"/>
    <property type="project" value="UniProtKB-SubCell"/>
</dbReference>
<reference key="1">
    <citation type="submission" date="2009-08" db="EMBL/GenBank/DDBJ databases">
        <title>The genome sequence of Spirochaeta thermophila DSM6192.</title>
        <authorList>
            <person name="Angelov A."/>
            <person name="Mientus M."/>
            <person name="Wittenberg S."/>
            <person name="Lehmann R."/>
            <person name="Liesegang H."/>
            <person name="Daniel R."/>
            <person name="Liebl W."/>
        </authorList>
    </citation>
    <scope>NUCLEOTIDE SEQUENCE</scope>
    <source>
        <strain>DSM 6192</strain>
    </source>
</reference>
<dbReference type="InterPro" id="IPR050490">
    <property type="entry name" value="Bact_solute-bd_prot1"/>
</dbReference>
<evidence type="ECO:0000256" key="3">
    <source>
        <dbReference type="SAM" id="SignalP"/>
    </source>
</evidence>
<dbReference type="InterPro" id="IPR006059">
    <property type="entry name" value="SBP"/>
</dbReference>
<evidence type="ECO:0000313" key="4">
    <source>
        <dbReference type="EMBL" id="ADN01234.1"/>
    </source>
</evidence>
<feature type="signal peptide" evidence="3">
    <location>
        <begin position="1"/>
        <end position="20"/>
    </location>
</feature>
<accession>E0RNW1</accession>
<evidence type="ECO:0000256" key="1">
    <source>
        <dbReference type="ARBA" id="ARBA00004418"/>
    </source>
</evidence>
<protein>
    <submittedName>
        <fullName evidence="4">Putative sugar ABC transporter sugar-binding protein</fullName>
    </submittedName>
</protein>
<keyword evidence="3" id="KW-0732">Signal</keyword>
<comment type="subcellular location">
    <subcellularLocation>
        <location evidence="1">Periplasm</location>
    </subcellularLocation>
</comment>
<evidence type="ECO:0000313" key="5">
    <source>
        <dbReference type="Proteomes" id="UP000001296"/>
    </source>
</evidence>
<dbReference type="PaxDb" id="665571-STHERM_c02610"/>
<comment type="similarity">
    <text evidence="2">Belongs to the bacterial solute-binding protein 1 family.</text>
</comment>
<dbReference type="HOGENOM" id="CLU_031285_12_0_12"/>
<dbReference type="AlphaFoldDB" id="E0RNW1"/>
<reference evidence="4 5" key="2">
    <citation type="journal article" date="2010" name="J. Bacteriol.">
        <title>Genome sequence of the polysaccharide-degrading, thermophilic anaerobe Spirochaeta thermophila DSM 6192.</title>
        <authorList>
            <person name="Angelov A."/>
            <person name="Liebl S."/>
            <person name="Ballschmiter M."/>
            <person name="Bomeke M."/>
            <person name="Lehmann R."/>
            <person name="Liesegang H."/>
            <person name="Daniel R."/>
            <person name="Liebl W."/>
        </authorList>
    </citation>
    <scope>NUCLEOTIDE SEQUENCE [LARGE SCALE GENOMIC DNA]</scope>
    <source>
        <strain evidence="5">ATCC 49972 / DSM 6192 / RI 19.B1</strain>
    </source>
</reference>
<dbReference type="KEGG" id="sta:STHERM_c02610"/>
<sequence>MKRVLCLMLTLFLLAGTIFAGGEKEGAVAGKVTLDVLAYGDAANVEGQQWINIVEGFMSENPNIEIKYELLYDEAYHQKRTARIAAGDVPDLAYLGADARWGKDWMEAGLLVDHREWLDPEYYDLSLIPSMGPNGEVWYVPLGTSNITTVLYMNRALVEQLGFSAPKTYEDLVAMVPAARAKGLNVVEIAGADGWVWGSCLMSGIVGRVTGDPAWVQKAVKGEKKFTDPEFVASLALLKKMVDDGVLSSKSLLVNYGTALSNFNNQKALFMIDGQWRAGGIDPTLAENVELLPIPTLPGEKSNVAGSAAAAISVGYGLTKVGAEDPAKREAGLRFLQYFNSPMWVEQRLRDGAIVAPILKNFPLPDDLPTIVKRKVVFAQGVKVITDVIDAHLSGAANDALNAGMQKIVGGQATPEEVAAQVEKLARQ</sequence>